<dbReference type="Proteomes" id="UP000886520">
    <property type="component" value="Chromosome 24"/>
</dbReference>
<evidence type="ECO:0000256" key="1">
    <source>
        <dbReference type="SAM" id="Coils"/>
    </source>
</evidence>
<name>A0A9D4U3W3_ADICA</name>
<organism evidence="3 4">
    <name type="scientific">Adiantum capillus-veneris</name>
    <name type="common">Maidenhair fern</name>
    <dbReference type="NCBI Taxonomy" id="13818"/>
    <lineage>
        <taxon>Eukaryota</taxon>
        <taxon>Viridiplantae</taxon>
        <taxon>Streptophyta</taxon>
        <taxon>Embryophyta</taxon>
        <taxon>Tracheophyta</taxon>
        <taxon>Polypodiopsida</taxon>
        <taxon>Polypodiidae</taxon>
        <taxon>Polypodiales</taxon>
        <taxon>Pteridineae</taxon>
        <taxon>Pteridaceae</taxon>
        <taxon>Vittarioideae</taxon>
        <taxon>Adiantum</taxon>
    </lineage>
</organism>
<dbReference type="Gene3D" id="1.20.5.190">
    <property type="match status" value="1"/>
</dbReference>
<comment type="caution">
    <text evidence="3">The sequence shown here is derived from an EMBL/GenBank/DDBJ whole genome shotgun (WGS) entry which is preliminary data.</text>
</comment>
<dbReference type="EMBL" id="JABFUD020000024">
    <property type="protein sequence ID" value="KAI5060597.1"/>
    <property type="molecule type" value="Genomic_DNA"/>
</dbReference>
<feature type="region of interest" description="Disordered" evidence="2">
    <location>
        <begin position="55"/>
        <end position="104"/>
    </location>
</feature>
<proteinExistence type="predicted"/>
<feature type="compositionally biased region" description="Basic and acidic residues" evidence="2">
    <location>
        <begin position="55"/>
        <end position="83"/>
    </location>
</feature>
<dbReference type="AlphaFoldDB" id="A0A9D4U3W3"/>
<feature type="coiled-coil region" evidence="1">
    <location>
        <begin position="168"/>
        <end position="202"/>
    </location>
</feature>
<keyword evidence="4" id="KW-1185">Reference proteome</keyword>
<reference evidence="3" key="1">
    <citation type="submission" date="2021-01" db="EMBL/GenBank/DDBJ databases">
        <title>Adiantum capillus-veneris genome.</title>
        <authorList>
            <person name="Fang Y."/>
            <person name="Liao Q."/>
        </authorList>
    </citation>
    <scope>NUCLEOTIDE SEQUENCE</scope>
    <source>
        <strain evidence="3">H3</strain>
        <tissue evidence="3">Leaf</tissue>
    </source>
</reference>
<keyword evidence="1" id="KW-0175">Coiled coil</keyword>
<accession>A0A9D4U3W3</accession>
<feature type="compositionally biased region" description="Basic and acidic residues" evidence="2">
    <location>
        <begin position="95"/>
        <end position="104"/>
    </location>
</feature>
<protein>
    <submittedName>
        <fullName evidence="3">Uncharacterized protein</fullName>
    </submittedName>
</protein>
<evidence type="ECO:0000256" key="2">
    <source>
        <dbReference type="SAM" id="MobiDB-lite"/>
    </source>
</evidence>
<gene>
    <name evidence="3" type="ORF">GOP47_0025017</name>
</gene>
<sequence length="306" mass="34432">MLPQNTDEEFYEFRKNDLFVDDSAKAVYSDAVMQVFARQKAFRMHPDLMWQDAVKEEDVQDTSPKENVKEEDAQDAVKEKDNQHALPLEDVEEDPSPKDDVKDDPLKVVDSDVQNTLLKENVEQDDVEGWRLVVNKKKKPIPFNDLVMQVLNAVNGLTVTVGGLTIKVDEVTTDVDEVRTKVDEVKTEVKALKDDIKETHKAILNNGESIVMLTLGAYLSKLGKQKNQEVCIPIYGKVLPYAPFAPLEQMTSFCLKSGNKVRSTPSNAKIDFLVKMVDKSTTDQCFSPRSSVQQVLCTFSVSRVSS</sequence>
<evidence type="ECO:0000313" key="4">
    <source>
        <dbReference type="Proteomes" id="UP000886520"/>
    </source>
</evidence>
<evidence type="ECO:0000313" key="3">
    <source>
        <dbReference type="EMBL" id="KAI5060597.1"/>
    </source>
</evidence>